<keyword evidence="3" id="KW-0645">Protease</keyword>
<reference evidence="6" key="1">
    <citation type="journal article" date="2018" name="Nat. Microbiol.">
        <title>Leveraging single-cell genomics to expand the fungal tree of life.</title>
        <authorList>
            <person name="Ahrendt S.R."/>
            <person name="Quandt C.A."/>
            <person name="Ciobanu D."/>
            <person name="Clum A."/>
            <person name="Salamov A."/>
            <person name="Andreopoulos B."/>
            <person name="Cheng J.F."/>
            <person name="Woyke T."/>
            <person name="Pelin A."/>
            <person name="Henrissat B."/>
            <person name="Reynolds N.K."/>
            <person name="Benny G.L."/>
            <person name="Smith M.E."/>
            <person name="James T.Y."/>
            <person name="Grigoriev I.V."/>
        </authorList>
    </citation>
    <scope>NUCLEOTIDE SEQUENCE [LARGE SCALE GENOMIC DNA]</scope>
    <source>
        <strain evidence="6">RSA 468</strain>
    </source>
</reference>
<dbReference type="GO" id="GO:0008270">
    <property type="term" value="F:zinc ion binding"/>
    <property type="evidence" value="ECO:0007669"/>
    <property type="project" value="TreeGrafter"/>
</dbReference>
<dbReference type="STRING" id="215637.A0A4P9ZSZ4"/>
<dbReference type="GO" id="GO:0016603">
    <property type="term" value="F:glutaminyl-peptide cyclotransferase activity"/>
    <property type="evidence" value="ECO:0007669"/>
    <property type="project" value="InterPro"/>
</dbReference>
<keyword evidence="3" id="KW-0479">Metal-binding</keyword>
<proteinExistence type="inferred from homology"/>
<evidence type="ECO:0000256" key="1">
    <source>
        <dbReference type="ARBA" id="ARBA00022679"/>
    </source>
</evidence>
<dbReference type="InterPro" id="IPR007484">
    <property type="entry name" value="Peptidase_M28"/>
</dbReference>
<dbReference type="AlphaFoldDB" id="A0A4P9ZSZ4"/>
<feature type="domain" description="Peptidase M28" evidence="4">
    <location>
        <begin position="109"/>
        <end position="335"/>
    </location>
</feature>
<keyword evidence="6" id="KW-1185">Reference proteome</keyword>
<keyword evidence="2" id="KW-0012">Acyltransferase</keyword>
<feature type="chain" id="PRO_5020897774" description="Peptide hydrolase" evidence="3">
    <location>
        <begin position="30"/>
        <end position="360"/>
    </location>
</feature>
<keyword evidence="3" id="KW-0732">Signal</keyword>
<sequence length="360" mass="40451">MRRFTTLCSSLLALLQLLLVLHLVAQVAADLITALTDQEIEELALLSKPERLEPDGEFLAPFLVKRVPGTEGNRQVQKFILEQGKKLGWFIETDSFTQDTPMGSIDFTNIILTKHPQAPARLVLAAHFDSKYFAPGPADFIGATDSAVPCALLFDLAFSLDHYLDQFTDPYTTVQLIFFDGEEAFVGADPNDFIWGSKHLAAYWERPTLFPATPSAVPYKTPLEHIDLMVLLDLIGAPAPIFNDYFANTSDYFHALAGLESRLIKLFLVSRHKSYFKTDRQFVGGIIDDHVPFVQRNIPVLHLIPHPFPKVWHTTKDDADALDHLVIHDFSILMRVFVASYLKAHPTPAPSISKMSPRLR</sequence>
<accession>A0A4P9ZSZ4</accession>
<gene>
    <name evidence="5" type="ORF">BJ085DRAFT_29594</name>
</gene>
<dbReference type="GO" id="GO:0008233">
    <property type="term" value="F:peptidase activity"/>
    <property type="evidence" value="ECO:0007669"/>
    <property type="project" value="UniProtKB-KW"/>
</dbReference>
<evidence type="ECO:0000313" key="5">
    <source>
        <dbReference type="EMBL" id="RKP36318.1"/>
    </source>
</evidence>
<evidence type="ECO:0000256" key="2">
    <source>
        <dbReference type="ARBA" id="ARBA00023315"/>
    </source>
</evidence>
<keyword evidence="3" id="KW-0378">Hydrolase</keyword>
<dbReference type="GO" id="GO:0006508">
    <property type="term" value="P:proteolysis"/>
    <property type="evidence" value="ECO:0007669"/>
    <property type="project" value="UniProtKB-KW"/>
</dbReference>
<protein>
    <recommendedName>
        <fullName evidence="3">Peptide hydrolase</fullName>
        <ecNumber evidence="3">3.4.-.-</ecNumber>
    </recommendedName>
</protein>
<name>A0A4P9ZSZ4_9FUNG</name>
<feature type="signal peptide" evidence="3">
    <location>
        <begin position="1"/>
        <end position="29"/>
    </location>
</feature>
<dbReference type="Gene3D" id="3.40.630.10">
    <property type="entry name" value="Zn peptidases"/>
    <property type="match status" value="1"/>
</dbReference>
<dbReference type="Pfam" id="PF04389">
    <property type="entry name" value="Peptidase_M28"/>
    <property type="match status" value="1"/>
</dbReference>
<dbReference type="InterPro" id="IPR040234">
    <property type="entry name" value="QC/QCL"/>
</dbReference>
<dbReference type="EMBL" id="ML002675">
    <property type="protein sequence ID" value="RKP36318.1"/>
    <property type="molecule type" value="Genomic_DNA"/>
</dbReference>
<evidence type="ECO:0000313" key="6">
    <source>
        <dbReference type="Proteomes" id="UP000268162"/>
    </source>
</evidence>
<dbReference type="InterPro" id="IPR037457">
    <property type="entry name" value="M28_QC"/>
</dbReference>
<organism evidence="5 6">
    <name type="scientific">Dimargaris cristalligena</name>
    <dbReference type="NCBI Taxonomy" id="215637"/>
    <lineage>
        <taxon>Eukaryota</taxon>
        <taxon>Fungi</taxon>
        <taxon>Fungi incertae sedis</taxon>
        <taxon>Zoopagomycota</taxon>
        <taxon>Kickxellomycotina</taxon>
        <taxon>Dimargaritomycetes</taxon>
        <taxon>Dimargaritales</taxon>
        <taxon>Dimargaritaceae</taxon>
        <taxon>Dimargaris</taxon>
    </lineage>
</organism>
<comment type="similarity">
    <text evidence="3">Belongs to the peptidase M28 family.</text>
</comment>
<dbReference type="OrthoDB" id="3907302at2759"/>
<evidence type="ECO:0000256" key="3">
    <source>
        <dbReference type="RuleBase" id="RU361240"/>
    </source>
</evidence>
<evidence type="ECO:0000259" key="4">
    <source>
        <dbReference type="Pfam" id="PF04389"/>
    </source>
</evidence>
<dbReference type="Proteomes" id="UP000268162">
    <property type="component" value="Unassembled WGS sequence"/>
</dbReference>
<keyword evidence="3" id="KW-0862">Zinc</keyword>
<dbReference type="PANTHER" id="PTHR12283:SF6">
    <property type="entry name" value="GLUTAMINYL-PEPTIDE CYCLOTRANSFERASE-RELATED"/>
    <property type="match status" value="1"/>
</dbReference>
<dbReference type="SUPFAM" id="SSF53187">
    <property type="entry name" value="Zn-dependent exopeptidases"/>
    <property type="match status" value="1"/>
</dbReference>
<dbReference type="EC" id="3.4.-.-" evidence="3"/>
<keyword evidence="1" id="KW-0808">Transferase</keyword>
<dbReference type="CDD" id="cd03880">
    <property type="entry name" value="M28_QC_like"/>
    <property type="match status" value="1"/>
</dbReference>
<dbReference type="PANTHER" id="PTHR12283">
    <property type="entry name" value="GLUTAMINYL-PEPTIDE CYCLOTRANSFERASE"/>
    <property type="match status" value="1"/>
</dbReference>